<dbReference type="RefSeq" id="WP_378609209.1">
    <property type="nucleotide sequence ID" value="NZ_JBHSQN010000015.1"/>
</dbReference>
<evidence type="ECO:0008006" key="3">
    <source>
        <dbReference type="Google" id="ProtNLM"/>
    </source>
</evidence>
<comment type="caution">
    <text evidence="1">The sequence shown here is derived from an EMBL/GenBank/DDBJ whole genome shotgun (WGS) entry which is preliminary data.</text>
</comment>
<evidence type="ECO:0000313" key="1">
    <source>
        <dbReference type="EMBL" id="MFC6014030.1"/>
    </source>
</evidence>
<name>A0ABW1JXX8_9NOCA</name>
<protein>
    <recommendedName>
        <fullName evidence="3">WXG100 family type VII secretion target</fullName>
    </recommendedName>
</protein>
<organism evidence="1 2">
    <name type="scientific">Nocardia lasii</name>
    <dbReference type="NCBI Taxonomy" id="1616107"/>
    <lineage>
        <taxon>Bacteria</taxon>
        <taxon>Bacillati</taxon>
        <taxon>Actinomycetota</taxon>
        <taxon>Actinomycetes</taxon>
        <taxon>Mycobacteriales</taxon>
        <taxon>Nocardiaceae</taxon>
        <taxon>Nocardia</taxon>
    </lineage>
</organism>
<sequence length="128" mass="13731">MSIEFEYGQAEISAFTESARAGVFSFDEAAVKAVVSSYDTMIQDLTALRVKFDKAQNVSGFGGFPSAAELERGFATKATDGISMLAKFMDAAMQMQEGLLRAAGQVTEADELSKRRIAALGREVTGRS</sequence>
<proteinExistence type="predicted"/>
<evidence type="ECO:0000313" key="2">
    <source>
        <dbReference type="Proteomes" id="UP001596223"/>
    </source>
</evidence>
<dbReference type="EMBL" id="JBHSQN010000015">
    <property type="protein sequence ID" value="MFC6014030.1"/>
    <property type="molecule type" value="Genomic_DNA"/>
</dbReference>
<dbReference type="Proteomes" id="UP001596223">
    <property type="component" value="Unassembled WGS sequence"/>
</dbReference>
<reference evidence="2" key="1">
    <citation type="journal article" date="2019" name="Int. J. Syst. Evol. Microbiol.">
        <title>The Global Catalogue of Microorganisms (GCM) 10K type strain sequencing project: providing services to taxonomists for standard genome sequencing and annotation.</title>
        <authorList>
            <consortium name="The Broad Institute Genomics Platform"/>
            <consortium name="The Broad Institute Genome Sequencing Center for Infectious Disease"/>
            <person name="Wu L."/>
            <person name="Ma J."/>
        </authorList>
    </citation>
    <scope>NUCLEOTIDE SEQUENCE [LARGE SCALE GENOMIC DNA]</scope>
    <source>
        <strain evidence="2">CCUG 36956</strain>
    </source>
</reference>
<keyword evidence="2" id="KW-1185">Reference proteome</keyword>
<gene>
    <name evidence="1" type="ORF">ACFP3H_23490</name>
</gene>
<accession>A0ABW1JXX8</accession>